<sequence length="1021" mass="113084">MAQVPAGESLDHLLQVLKTSQVFEERMKVLDHIGTASFSRALDQHHIAKALMACWEEEGSSIIWDCKWRTNISRIVCSVLPHSRTDIKALTLFIQLTTKATAWCGKCISAPESKFHGPPEDVLPQLLKETSALTLAIFAVTLECTYLLEKQFISSMAVLLSESFILVKIFCFSSTVRSDLEGGEMHKAGLDLLGTALRVISKVCLTIKSSLAISSKITASGSLSDALQIVTSAMDSMQELGTLSARVEWGQLQIFNGKNIAVLNLVWKSCVLMLSQLENPLTIASVINIEGLITALVYHATQSLTLAAEIWLPQESCAATVSTSRDAHFRKFCILVKFFFSHISKLCCRYPKQATAVRKPILDCICKVSALLLVCNGGTLVPEAAATVLAEVAAPTALDFLPSVLGSSDIDISFKIEFLQTIITYSEAPKAIEYLHSGVGLLEKGKVLLYWDERFQGGGLLSASHVLVFLHLLQSSRSYVPNVLLELARRLDWLLETVSEEEVYLAFLQVQPLPASDRDSSVQSQWKLMFLWALEALETFATVASSSAEVWIEIEGFLFEKALHPSVLCSELVKDLWCFIARHSEIALIQQHIFSLFSLLLCLASPEPSQLQLFHRLARLICSLVQAAPSEAAFYLYKLAFQEDPFASLPSAKVAAVLFQEGFSFDLLQAGVRNSCSGNLLKHCVAAAKRELMECMDSDPVSTIEESMWCALHLLRLTEDGRVVDAKYMEEIKKLTLDALTAESQESRGGQNYSPHNINPVLQICCFFLQQKAAPKTLQILLIKIQELSTSATYNEAKVMKPALAEFLASLSKFNIPEDSGNPLSQALWDLFHLVLREEHWALVQAGLASFGYFAEHSPCAELWRFIPSHPGLAADVLGSGKSGEDLFMTAVKLFLEKNGAFTSLLMTESEKDLLRHECIMQRSSYVHSFPRECEDEEHLTENRPLVQELDSMKTDADISVGLIIPPEVKTGLLMLQEGFCLLSKVAHDWLPSPNMKQKWQSNIEQLGEVNVNLGLLLKTG</sequence>
<dbReference type="PANTHER" id="PTHR36702:SF1">
    <property type="entry name" value="HOLLIDAY JUNCTION RESOLVASE"/>
    <property type="match status" value="1"/>
</dbReference>
<name>A0ABP0USS6_9BRYO</name>
<reference evidence="1" key="1">
    <citation type="submission" date="2024-02" db="EMBL/GenBank/DDBJ databases">
        <authorList>
            <consortium name="ELIXIR-Norway"/>
            <consortium name="Elixir Norway"/>
        </authorList>
    </citation>
    <scope>NUCLEOTIDE SEQUENCE</scope>
</reference>
<proteinExistence type="predicted"/>
<protein>
    <submittedName>
        <fullName evidence="1">Uncharacterized protein</fullName>
    </submittedName>
</protein>
<dbReference type="InterPro" id="IPR027902">
    <property type="entry name" value="DUF4487"/>
</dbReference>
<evidence type="ECO:0000313" key="2">
    <source>
        <dbReference type="Proteomes" id="UP001497512"/>
    </source>
</evidence>
<accession>A0ABP0USS6</accession>
<dbReference type="Proteomes" id="UP001497512">
    <property type="component" value="Chromosome 6"/>
</dbReference>
<dbReference type="Pfam" id="PF14868">
    <property type="entry name" value="DUF4487"/>
    <property type="match status" value="1"/>
</dbReference>
<dbReference type="PANTHER" id="PTHR36702">
    <property type="entry name" value="HOLLIDAY JUNCTION RESOLVASE"/>
    <property type="match status" value="1"/>
</dbReference>
<organism evidence="1 2">
    <name type="scientific">Sphagnum troendelagicum</name>
    <dbReference type="NCBI Taxonomy" id="128251"/>
    <lineage>
        <taxon>Eukaryota</taxon>
        <taxon>Viridiplantae</taxon>
        <taxon>Streptophyta</taxon>
        <taxon>Embryophyta</taxon>
        <taxon>Bryophyta</taxon>
        <taxon>Sphagnophytina</taxon>
        <taxon>Sphagnopsida</taxon>
        <taxon>Sphagnales</taxon>
        <taxon>Sphagnaceae</taxon>
        <taxon>Sphagnum</taxon>
    </lineage>
</organism>
<evidence type="ECO:0000313" key="1">
    <source>
        <dbReference type="EMBL" id="CAK9228860.1"/>
    </source>
</evidence>
<keyword evidence="2" id="KW-1185">Reference proteome</keyword>
<dbReference type="EMBL" id="OZ019898">
    <property type="protein sequence ID" value="CAK9228860.1"/>
    <property type="molecule type" value="Genomic_DNA"/>
</dbReference>
<gene>
    <name evidence="1" type="ORF">CSSPTR1EN2_LOCUS19444</name>
</gene>